<protein>
    <submittedName>
        <fullName evidence="1">Uncharacterized protein</fullName>
    </submittedName>
</protein>
<proteinExistence type="predicted"/>
<evidence type="ECO:0000313" key="1">
    <source>
        <dbReference type="EMBL" id="EEI64481.1"/>
    </source>
</evidence>
<reference evidence="1 2" key="1">
    <citation type="submission" date="2009-01" db="EMBL/GenBank/DDBJ databases">
        <authorList>
            <person name="Qin X."/>
            <person name="Bachman B."/>
            <person name="Battles P."/>
            <person name="Bell A."/>
            <person name="Bess C."/>
            <person name="Bickham C."/>
            <person name="Chaboub L."/>
            <person name="Chen D."/>
            <person name="Coyle M."/>
            <person name="Deiros D.R."/>
            <person name="Dinh H."/>
            <person name="Forbes L."/>
            <person name="Fowler G."/>
            <person name="Francisco L."/>
            <person name="Fu Q."/>
            <person name="Gubbala S."/>
            <person name="Hale W."/>
            <person name="Han Y."/>
            <person name="Hemphill L."/>
            <person name="Highlander S.K."/>
            <person name="Hirani K."/>
            <person name="Hogues M."/>
            <person name="Jackson L."/>
            <person name="Jakkamsetti A."/>
            <person name="Javaid M."/>
            <person name="Jiang H."/>
            <person name="Korchina V."/>
            <person name="Kovar C."/>
            <person name="Lara F."/>
            <person name="Lee S."/>
            <person name="Mata R."/>
            <person name="Mathew T."/>
            <person name="Moen C."/>
            <person name="Morales K."/>
            <person name="Munidasa M."/>
            <person name="Nazareth L."/>
            <person name="Ngo R."/>
            <person name="Nguyen L."/>
            <person name="Okwuonu G."/>
            <person name="Ongeri F."/>
            <person name="Patil S."/>
            <person name="Petrosino J."/>
            <person name="Pham C."/>
            <person name="Pham P."/>
            <person name="Pu L.-L."/>
            <person name="Puazo M."/>
            <person name="Raj R."/>
            <person name="Reid J."/>
            <person name="Rouhana J."/>
            <person name="Saada N."/>
            <person name="Shang Y."/>
            <person name="Simmons D."/>
            <person name="Thornton R."/>
            <person name="Warren J."/>
            <person name="Weissenberger G."/>
            <person name="Zhang J."/>
            <person name="Zhang L."/>
            <person name="Zhou C."/>
            <person name="Zhu D."/>
            <person name="Muzny D."/>
            <person name="Worley K."/>
            <person name="Gibbs R."/>
        </authorList>
    </citation>
    <scope>NUCLEOTIDE SEQUENCE [LARGE SCALE GENOMIC DNA]</scope>
    <source>
        <strain evidence="1 2">ATCC 51866</strain>
    </source>
</reference>
<sequence length="63" mass="6583">MRVGGPLFIPATESLYLLFTVTREAQKSAAATQGGCGGHKEGIQQAEYEAKHAGHVPSTLGTL</sequence>
<dbReference type="EMBL" id="ACHF01000004">
    <property type="protein sequence ID" value="EEI64481.1"/>
    <property type="molecule type" value="Genomic_DNA"/>
</dbReference>
<name>A0ABP2DWS5_9CORY</name>
<gene>
    <name evidence="1" type="ORF">HMPREF0293_0016</name>
</gene>
<accession>A0ABP2DWS5</accession>
<dbReference type="Proteomes" id="UP000006237">
    <property type="component" value="Unassembled WGS sequence"/>
</dbReference>
<comment type="caution">
    <text evidence="1">The sequence shown here is derived from an EMBL/GenBank/DDBJ whole genome shotgun (WGS) entry which is preliminary data.</text>
</comment>
<organism evidence="1 2">
    <name type="scientific">Corynebacterium glucuronolyticum ATCC 51866</name>
    <dbReference type="NCBI Taxonomy" id="548478"/>
    <lineage>
        <taxon>Bacteria</taxon>
        <taxon>Bacillati</taxon>
        <taxon>Actinomycetota</taxon>
        <taxon>Actinomycetes</taxon>
        <taxon>Mycobacteriales</taxon>
        <taxon>Corynebacteriaceae</taxon>
        <taxon>Corynebacterium</taxon>
    </lineage>
</organism>
<keyword evidence="2" id="KW-1185">Reference proteome</keyword>
<evidence type="ECO:0000313" key="2">
    <source>
        <dbReference type="Proteomes" id="UP000006237"/>
    </source>
</evidence>